<dbReference type="KEGG" id="atl:Athai_55630"/>
<dbReference type="Proteomes" id="UP000611640">
    <property type="component" value="Chromosome"/>
</dbReference>
<dbReference type="EMBL" id="AP023355">
    <property type="protein sequence ID" value="BCJ38060.1"/>
    <property type="molecule type" value="Genomic_DNA"/>
</dbReference>
<evidence type="ECO:0008006" key="3">
    <source>
        <dbReference type="Google" id="ProtNLM"/>
    </source>
</evidence>
<sequence length="275" mass="28926">MRTPGDEQADLLVRARAALLDSLEALAEQRAAVIVIGAQAVYLRTGGIDVALAEATKDSDVALDPRLLVDVPRVEAAMQDAGFAPDVNGQPGAWVNPDGIPVDLMVPEQLAGAGGRRGARIPPHGSRATRRARGIEAVLVDHDPLVVRSLDSVDQRAVTVNVAGAAALLVAKLHKIAERVGSPTRLNDKDAHDSYRLLRASDTSTLRTSFECLLEHELCGDVTRQALEYLDSLFAAGPDALGCTMAGRAEEGVGEPEQVAVAVSLLAGDLLASLR</sequence>
<name>A0A7R7DUR4_9ACTN</name>
<evidence type="ECO:0000313" key="1">
    <source>
        <dbReference type="EMBL" id="BCJ38060.1"/>
    </source>
</evidence>
<protein>
    <recommendedName>
        <fullName evidence="3">Nucleotidyltransferase</fullName>
    </recommendedName>
</protein>
<proteinExistence type="predicted"/>
<dbReference type="AlphaFoldDB" id="A0A7R7DUR4"/>
<accession>A0A7R7DUR4</accession>
<evidence type="ECO:0000313" key="2">
    <source>
        <dbReference type="Proteomes" id="UP000611640"/>
    </source>
</evidence>
<keyword evidence="2" id="KW-1185">Reference proteome</keyword>
<dbReference type="RefSeq" id="WP_203964156.1">
    <property type="nucleotide sequence ID" value="NZ_AP023355.1"/>
</dbReference>
<reference evidence="1 2" key="1">
    <citation type="submission" date="2020-08" db="EMBL/GenBank/DDBJ databases">
        <title>Whole genome shotgun sequence of Actinocatenispora thailandica NBRC 105041.</title>
        <authorList>
            <person name="Komaki H."/>
            <person name="Tamura T."/>
        </authorList>
    </citation>
    <scope>NUCLEOTIDE SEQUENCE [LARGE SCALE GENOMIC DNA]</scope>
    <source>
        <strain evidence="1 2">NBRC 105041</strain>
    </source>
</reference>
<gene>
    <name evidence="1" type="ORF">Athai_55630</name>
</gene>
<organism evidence="1 2">
    <name type="scientific">Actinocatenispora thailandica</name>
    <dbReference type="NCBI Taxonomy" id="227318"/>
    <lineage>
        <taxon>Bacteria</taxon>
        <taxon>Bacillati</taxon>
        <taxon>Actinomycetota</taxon>
        <taxon>Actinomycetes</taxon>
        <taxon>Micromonosporales</taxon>
        <taxon>Micromonosporaceae</taxon>
        <taxon>Actinocatenispora</taxon>
    </lineage>
</organism>